<evidence type="ECO:0000313" key="2">
    <source>
        <dbReference type="Proteomes" id="UP001557465"/>
    </source>
</evidence>
<dbReference type="EMBL" id="JBFRYC010000009">
    <property type="protein sequence ID" value="MEX1662784.1"/>
    <property type="molecule type" value="Genomic_DNA"/>
</dbReference>
<keyword evidence="2" id="KW-1185">Reference proteome</keyword>
<accession>A0ABV3TPU7</accession>
<gene>
    <name evidence="1" type="ORF">AB4874_14180</name>
</gene>
<protein>
    <recommendedName>
        <fullName evidence="3">TFIIB-type domain-containing protein</fullName>
    </recommendedName>
</protein>
<dbReference type="Proteomes" id="UP001557465">
    <property type="component" value="Unassembled WGS sequence"/>
</dbReference>
<evidence type="ECO:0008006" key="3">
    <source>
        <dbReference type="Google" id="ProtNLM"/>
    </source>
</evidence>
<name>A0ABV3TPU7_9RHOB</name>
<proteinExistence type="predicted"/>
<comment type="caution">
    <text evidence="1">The sequence shown here is derived from an EMBL/GenBank/DDBJ whole genome shotgun (WGS) entry which is preliminary data.</text>
</comment>
<sequence length="74" mass="7944">MSEDLVSATCGKCGEPLTIDLNDAPDDDDIIMCNNCGAEIGTLGAIRKAMIAKGKAEIEKITMKAFGKKPTWRQ</sequence>
<organism evidence="1 2">
    <name type="scientific">Thioclava arctica</name>
    <dbReference type="NCBI Taxonomy" id="3238301"/>
    <lineage>
        <taxon>Bacteria</taxon>
        <taxon>Pseudomonadati</taxon>
        <taxon>Pseudomonadota</taxon>
        <taxon>Alphaproteobacteria</taxon>
        <taxon>Rhodobacterales</taxon>
        <taxon>Paracoccaceae</taxon>
        <taxon>Thioclava</taxon>
    </lineage>
</organism>
<dbReference type="RefSeq" id="WP_368392477.1">
    <property type="nucleotide sequence ID" value="NZ_JBFRYC010000009.1"/>
</dbReference>
<evidence type="ECO:0000313" key="1">
    <source>
        <dbReference type="EMBL" id="MEX1662784.1"/>
    </source>
</evidence>
<reference evidence="1 2" key="1">
    <citation type="journal article" date="2011" name="Int. J. Syst. Evol. Microbiol.">
        <title>Zhongshania antarctica gen. nov., sp. nov. and Zhongshania guokunii sp. nov., gammaproteobacteria respectively isolated from coastal attached (fast) ice and surface seawater of the Antarctic.</title>
        <authorList>
            <person name="Li H.J."/>
            <person name="Zhang X.Y."/>
            <person name="Chen C.X."/>
            <person name="Zhang Y.J."/>
            <person name="Gao Z.M."/>
            <person name="Yu Y."/>
            <person name="Chen X.L."/>
            <person name="Chen B."/>
            <person name="Zhang Y.Z."/>
        </authorList>
    </citation>
    <scope>NUCLEOTIDE SEQUENCE [LARGE SCALE GENOMIC DNA]</scope>
    <source>
        <strain evidence="1 2">15-R06ZXC-3</strain>
    </source>
</reference>